<sequence>MIKRCLLASLLFVVTSLAANARELVIAFENSLQPSTSLDAMARSQMLMRNLAMADIPQAMFLIKPRALDSKDRSRLRLYSDRGHLLVNAGYDHSLVTKGDLYAYEVGILKANRLLLPYPGYKKHLHFSYLHEQGDNRIQRGLIDFVKKRGYRPAFTTFNEWRGVDAYLDQLYQARIKRNRPVDMAKLERTYVDLLVKGLTEQDALAFNLLGYSPPQTLVLQENDLAAYFVVALIDELTAQGWQMTSAQRLVDAPIANPLFASSWGANSVWPVVTGLPDSRVAYPRLLGERKAYVDNFIQGRIPGLLEH</sequence>
<reference evidence="3" key="1">
    <citation type="submission" date="2017-05" db="EMBL/GenBank/DDBJ databases">
        <authorList>
            <person name="Barney B.M."/>
        </authorList>
    </citation>
    <scope>NUCLEOTIDE SEQUENCE [LARGE SCALE GENOMIC DNA]</scope>
    <source>
        <strain evidence="3">PSBB022</strain>
    </source>
</reference>
<protein>
    <submittedName>
        <fullName evidence="2">Uncharacterized protein</fullName>
    </submittedName>
</protein>
<feature type="signal peptide" evidence="1">
    <location>
        <begin position="1"/>
        <end position="21"/>
    </location>
</feature>
<comment type="caution">
    <text evidence="2">The sequence shown here is derived from an EMBL/GenBank/DDBJ whole genome shotgun (WGS) entry which is preliminary data.</text>
</comment>
<evidence type="ECO:0000313" key="2">
    <source>
        <dbReference type="EMBL" id="OZY83976.1"/>
    </source>
</evidence>
<keyword evidence="3" id="KW-1185">Reference proteome</keyword>
<dbReference type="Proteomes" id="UP000216101">
    <property type="component" value="Unassembled WGS sequence"/>
</dbReference>
<accession>A0A266Q2Y2</accession>
<dbReference type="AlphaFoldDB" id="A0A266Q2Y2"/>
<keyword evidence="1" id="KW-0732">Signal</keyword>
<evidence type="ECO:0000313" key="3">
    <source>
        <dbReference type="Proteomes" id="UP000216101"/>
    </source>
</evidence>
<organism evidence="2 3">
    <name type="scientific">Cellvibrio mixtus</name>
    <dbReference type="NCBI Taxonomy" id="39650"/>
    <lineage>
        <taxon>Bacteria</taxon>
        <taxon>Pseudomonadati</taxon>
        <taxon>Pseudomonadota</taxon>
        <taxon>Gammaproteobacteria</taxon>
        <taxon>Cellvibrionales</taxon>
        <taxon>Cellvibrionaceae</taxon>
        <taxon>Cellvibrio</taxon>
    </lineage>
</organism>
<feature type="chain" id="PRO_5012085747" evidence="1">
    <location>
        <begin position="22"/>
        <end position="308"/>
    </location>
</feature>
<proteinExistence type="predicted"/>
<dbReference type="Gene3D" id="3.20.20.370">
    <property type="entry name" value="Glycoside hydrolase/deacetylase"/>
    <property type="match status" value="1"/>
</dbReference>
<gene>
    <name evidence="2" type="ORF">CBP51_18850</name>
</gene>
<dbReference type="EMBL" id="NHNI01000003">
    <property type="protein sequence ID" value="OZY83976.1"/>
    <property type="molecule type" value="Genomic_DNA"/>
</dbReference>
<name>A0A266Q2Y2_9GAMM</name>
<evidence type="ECO:0000256" key="1">
    <source>
        <dbReference type="SAM" id="SignalP"/>
    </source>
</evidence>